<dbReference type="RefSeq" id="WP_188457242.1">
    <property type="nucleotide sequence ID" value="NZ_BMGM01000001.1"/>
</dbReference>
<evidence type="ECO:0000256" key="7">
    <source>
        <dbReference type="RuleBase" id="RU003879"/>
    </source>
</evidence>
<evidence type="ECO:0000313" key="9">
    <source>
        <dbReference type="EMBL" id="GGE25101.1"/>
    </source>
</evidence>
<keyword evidence="4 7" id="KW-0812">Transmembrane</keyword>
<keyword evidence="3" id="KW-1003">Cell membrane</keyword>
<protein>
    <submittedName>
        <fullName evidence="9">Biopolymer transporter ExbD</fullName>
    </submittedName>
</protein>
<evidence type="ECO:0000256" key="3">
    <source>
        <dbReference type="ARBA" id="ARBA00022475"/>
    </source>
</evidence>
<keyword evidence="6 8" id="KW-0472">Membrane</keyword>
<evidence type="ECO:0000256" key="5">
    <source>
        <dbReference type="ARBA" id="ARBA00022989"/>
    </source>
</evidence>
<evidence type="ECO:0000256" key="1">
    <source>
        <dbReference type="ARBA" id="ARBA00004162"/>
    </source>
</evidence>
<keyword evidence="7" id="KW-0653">Protein transport</keyword>
<evidence type="ECO:0000313" key="10">
    <source>
        <dbReference type="Proteomes" id="UP000599179"/>
    </source>
</evidence>
<proteinExistence type="inferred from homology"/>
<evidence type="ECO:0000256" key="2">
    <source>
        <dbReference type="ARBA" id="ARBA00005811"/>
    </source>
</evidence>
<gene>
    <name evidence="9" type="ORF">GCM10010832_02320</name>
</gene>
<evidence type="ECO:0000256" key="6">
    <source>
        <dbReference type="ARBA" id="ARBA00023136"/>
    </source>
</evidence>
<evidence type="ECO:0000256" key="4">
    <source>
        <dbReference type="ARBA" id="ARBA00022692"/>
    </source>
</evidence>
<name>A0ABQ1SDQ3_9FLAO</name>
<accession>A0ABQ1SDQ3</accession>
<dbReference type="Proteomes" id="UP000599179">
    <property type="component" value="Unassembled WGS sequence"/>
</dbReference>
<comment type="subcellular location">
    <subcellularLocation>
        <location evidence="1">Cell membrane</location>
        <topology evidence="1">Single-pass membrane protein</topology>
    </subcellularLocation>
    <subcellularLocation>
        <location evidence="7">Cell membrane</location>
        <topology evidence="7">Single-pass type II membrane protein</topology>
    </subcellularLocation>
</comment>
<dbReference type="Pfam" id="PF02472">
    <property type="entry name" value="ExbD"/>
    <property type="match status" value="1"/>
</dbReference>
<feature type="transmembrane region" description="Helical" evidence="8">
    <location>
        <begin position="20"/>
        <end position="37"/>
    </location>
</feature>
<comment type="caution">
    <text evidence="9">The sequence shown here is derived from an EMBL/GenBank/DDBJ whole genome shotgun (WGS) entry which is preliminary data.</text>
</comment>
<reference evidence="10" key="1">
    <citation type="journal article" date="2019" name="Int. J. Syst. Evol. Microbiol.">
        <title>The Global Catalogue of Microorganisms (GCM) 10K type strain sequencing project: providing services to taxonomists for standard genome sequencing and annotation.</title>
        <authorList>
            <consortium name="The Broad Institute Genomics Platform"/>
            <consortium name="The Broad Institute Genome Sequencing Center for Infectious Disease"/>
            <person name="Wu L."/>
            <person name="Ma J."/>
        </authorList>
    </citation>
    <scope>NUCLEOTIDE SEQUENCE [LARGE SCALE GENOMIC DNA]</scope>
    <source>
        <strain evidence="10">CGMCC 1.12931</strain>
    </source>
</reference>
<dbReference type="EMBL" id="BMGM01000001">
    <property type="protein sequence ID" value="GGE25101.1"/>
    <property type="molecule type" value="Genomic_DNA"/>
</dbReference>
<keyword evidence="5 8" id="KW-1133">Transmembrane helix</keyword>
<keyword evidence="10" id="KW-1185">Reference proteome</keyword>
<evidence type="ECO:0000256" key="8">
    <source>
        <dbReference type="SAM" id="Phobius"/>
    </source>
</evidence>
<comment type="similarity">
    <text evidence="2 7">Belongs to the ExbD/TolR family.</text>
</comment>
<keyword evidence="7" id="KW-0813">Transport</keyword>
<organism evidence="9 10">
    <name type="scientific">Psychroflexus planctonicus</name>
    <dbReference type="NCBI Taxonomy" id="1526575"/>
    <lineage>
        <taxon>Bacteria</taxon>
        <taxon>Pseudomonadati</taxon>
        <taxon>Bacteroidota</taxon>
        <taxon>Flavobacteriia</taxon>
        <taxon>Flavobacteriales</taxon>
        <taxon>Flavobacteriaceae</taxon>
        <taxon>Psychroflexus</taxon>
    </lineage>
</organism>
<dbReference type="InterPro" id="IPR003400">
    <property type="entry name" value="ExbD"/>
</dbReference>
<sequence length="160" mass="18327">MSKFKKKGDGGTPAISTASLPDIVFMLLFFFMVVTVMRDTSLKVQNVLPFADQTEKLDKKDLVMYIYAGKPSERYQQQYGSEARIQLNDKYASVSDIQQFIFEERQSKREELVPYLTTALKVDQETNMGLVSDIKQELRKAEALKINYTTKQGNSLANYE</sequence>